<dbReference type="InterPro" id="IPR015854">
    <property type="entry name" value="ABC_transpr_LolD-like"/>
</dbReference>
<dbReference type="InterPro" id="IPR017911">
    <property type="entry name" value="MacB-like_ATP-bd"/>
</dbReference>
<accession>A0A261F8C8</accession>
<dbReference type="Proteomes" id="UP000228976">
    <property type="component" value="Unassembled WGS sequence"/>
</dbReference>
<dbReference type="PROSITE" id="PS50893">
    <property type="entry name" value="ABC_TRANSPORTER_2"/>
    <property type="match status" value="1"/>
</dbReference>
<dbReference type="GO" id="GO:0005886">
    <property type="term" value="C:plasma membrane"/>
    <property type="evidence" value="ECO:0007669"/>
    <property type="project" value="TreeGrafter"/>
</dbReference>
<keyword evidence="3" id="KW-0067">ATP-binding</keyword>
<dbReference type="InterPro" id="IPR003439">
    <property type="entry name" value="ABC_transporter-like_ATP-bd"/>
</dbReference>
<feature type="domain" description="ABC transporter" evidence="5">
    <location>
        <begin position="49"/>
        <end position="279"/>
    </location>
</feature>
<dbReference type="InterPro" id="IPR017871">
    <property type="entry name" value="ABC_transporter-like_CS"/>
</dbReference>
<dbReference type="SMART" id="SM00382">
    <property type="entry name" value="AAA"/>
    <property type="match status" value="1"/>
</dbReference>
<name>A0A261F8C8_9BIFI</name>
<dbReference type="CDD" id="cd03255">
    <property type="entry name" value="ABC_MJ0796_LolCDE_FtsE"/>
    <property type="match status" value="1"/>
</dbReference>
<evidence type="ECO:0000313" key="7">
    <source>
        <dbReference type="Proteomes" id="UP000228976"/>
    </source>
</evidence>
<dbReference type="PANTHER" id="PTHR24220">
    <property type="entry name" value="IMPORT ATP-BINDING PROTEIN"/>
    <property type="match status" value="1"/>
</dbReference>
<protein>
    <submittedName>
        <fullName evidence="6">ABC transporter</fullName>
    </submittedName>
</protein>
<keyword evidence="7" id="KW-1185">Reference proteome</keyword>
<evidence type="ECO:0000256" key="4">
    <source>
        <dbReference type="SAM" id="MobiDB-lite"/>
    </source>
</evidence>
<dbReference type="SUPFAM" id="SSF52540">
    <property type="entry name" value="P-loop containing nucleoside triphosphate hydrolases"/>
    <property type="match status" value="1"/>
</dbReference>
<proteinExistence type="predicted"/>
<dbReference type="GO" id="GO:0005524">
    <property type="term" value="F:ATP binding"/>
    <property type="evidence" value="ECO:0007669"/>
    <property type="project" value="UniProtKB-KW"/>
</dbReference>
<dbReference type="GO" id="GO:0016887">
    <property type="term" value="F:ATP hydrolysis activity"/>
    <property type="evidence" value="ECO:0007669"/>
    <property type="project" value="InterPro"/>
</dbReference>
<organism evidence="6 7">
    <name type="scientific">Aeriscardovia aeriphila</name>
    <dbReference type="NCBI Taxonomy" id="218139"/>
    <lineage>
        <taxon>Bacteria</taxon>
        <taxon>Bacillati</taxon>
        <taxon>Actinomycetota</taxon>
        <taxon>Actinomycetes</taxon>
        <taxon>Bifidobacteriales</taxon>
        <taxon>Bifidobacteriaceae</taxon>
        <taxon>Aeriscardovia</taxon>
    </lineage>
</organism>
<dbReference type="EMBL" id="MWWU01000003">
    <property type="protein sequence ID" value="OZG55273.1"/>
    <property type="molecule type" value="Genomic_DNA"/>
</dbReference>
<evidence type="ECO:0000256" key="1">
    <source>
        <dbReference type="ARBA" id="ARBA00022448"/>
    </source>
</evidence>
<sequence length="279" mass="30868">MISTNVFKTTENTSSLPDITSSLHENTSSHPESTPMDQPLNQPLDQPLLELKRITHRYHQADSVITALDTVNLELLPHEIVCIMGPSGGGKTTLLNICGFLLQPDHGKVVVNGKVPDSSSSHRARLRNQVFGYIRQDYAVIDHDKVWQNVAIPLEYRAKPLYGRKAKALCSQALAKVNLAGKENVRVAQLSGGQKQRVAIARCLVNEPSIILADEPTAALDHENAHEIITLLRDWAHDPSQRHGLILATHDPRILPYCDRIFSLQDGTLTQESATHLQA</sequence>
<evidence type="ECO:0000256" key="3">
    <source>
        <dbReference type="ARBA" id="ARBA00022840"/>
    </source>
</evidence>
<dbReference type="Gene3D" id="3.40.50.300">
    <property type="entry name" value="P-loop containing nucleotide triphosphate hydrolases"/>
    <property type="match status" value="1"/>
</dbReference>
<keyword evidence="1" id="KW-0813">Transport</keyword>
<reference evidence="6 7" key="1">
    <citation type="journal article" date="2017" name="BMC Genomics">
        <title>Comparative genomic and phylogenomic analyses of the Bifidobacteriaceae family.</title>
        <authorList>
            <person name="Lugli G.A."/>
            <person name="Milani C."/>
            <person name="Turroni F."/>
            <person name="Duranti S."/>
            <person name="Mancabelli L."/>
            <person name="Mangifesta M."/>
            <person name="Ferrario C."/>
            <person name="Modesto M."/>
            <person name="Mattarelli P."/>
            <person name="Jiri K."/>
            <person name="van Sinderen D."/>
            <person name="Ventura M."/>
        </authorList>
    </citation>
    <scope>NUCLEOTIDE SEQUENCE [LARGE SCALE GENOMIC DNA]</scope>
    <source>
        <strain evidence="6 7">LMG 21773</strain>
    </source>
</reference>
<evidence type="ECO:0000313" key="6">
    <source>
        <dbReference type="EMBL" id="OZG55273.1"/>
    </source>
</evidence>
<dbReference type="PROSITE" id="PS00211">
    <property type="entry name" value="ABC_TRANSPORTER_1"/>
    <property type="match status" value="1"/>
</dbReference>
<dbReference type="InterPro" id="IPR027417">
    <property type="entry name" value="P-loop_NTPase"/>
</dbReference>
<feature type="compositionally biased region" description="Polar residues" evidence="4">
    <location>
        <begin position="1"/>
        <end position="36"/>
    </location>
</feature>
<dbReference type="GO" id="GO:0022857">
    <property type="term" value="F:transmembrane transporter activity"/>
    <property type="evidence" value="ECO:0007669"/>
    <property type="project" value="TreeGrafter"/>
</dbReference>
<comment type="caution">
    <text evidence="6">The sequence shown here is derived from an EMBL/GenBank/DDBJ whole genome shotgun (WGS) entry which is preliminary data.</text>
</comment>
<dbReference type="PANTHER" id="PTHR24220:SF659">
    <property type="entry name" value="TRANSPORTER, PUTATIVE-RELATED"/>
    <property type="match status" value="1"/>
</dbReference>
<dbReference type="RefSeq" id="WP_094690161.1">
    <property type="nucleotide sequence ID" value="NZ_JACBYZ010000001.1"/>
</dbReference>
<evidence type="ECO:0000256" key="2">
    <source>
        <dbReference type="ARBA" id="ARBA00022741"/>
    </source>
</evidence>
<dbReference type="InterPro" id="IPR003593">
    <property type="entry name" value="AAA+_ATPase"/>
</dbReference>
<keyword evidence="2" id="KW-0547">Nucleotide-binding</keyword>
<dbReference type="Pfam" id="PF00005">
    <property type="entry name" value="ABC_tran"/>
    <property type="match status" value="1"/>
</dbReference>
<feature type="region of interest" description="Disordered" evidence="4">
    <location>
        <begin position="1"/>
        <end position="43"/>
    </location>
</feature>
<dbReference type="OrthoDB" id="3242895at2"/>
<evidence type="ECO:0000259" key="5">
    <source>
        <dbReference type="PROSITE" id="PS50893"/>
    </source>
</evidence>
<dbReference type="AlphaFoldDB" id="A0A261F8C8"/>
<gene>
    <name evidence="6" type="ORF">AEAE_1070</name>
</gene>